<dbReference type="PROSITE" id="PS50851">
    <property type="entry name" value="CHEW"/>
    <property type="match status" value="1"/>
</dbReference>
<proteinExistence type="predicted"/>
<name>B4W053_9CYAN</name>
<accession>B4W053</accession>
<sequence length="105" mass="12036">MGLLQIGDYTIRIVDLHQQLNPDYDTDSTNLQSFLVITNPIEGDLFGIIVDEPPNLIELNPDLIRKLPKYNRRLPMVSHAAVLQENEKKTTIFMLDLFELFNPVA</sequence>
<dbReference type="GO" id="GO:0006935">
    <property type="term" value="P:chemotaxis"/>
    <property type="evidence" value="ECO:0007669"/>
    <property type="project" value="InterPro"/>
</dbReference>
<dbReference type="Pfam" id="PF01584">
    <property type="entry name" value="CheW"/>
    <property type="match status" value="1"/>
</dbReference>
<feature type="domain" description="CheW-like" evidence="1">
    <location>
        <begin position="1"/>
        <end position="105"/>
    </location>
</feature>
<evidence type="ECO:0000259" key="1">
    <source>
        <dbReference type="PROSITE" id="PS50851"/>
    </source>
</evidence>
<dbReference type="STRING" id="118168.MC7420_3517"/>
<dbReference type="GO" id="GO:0007165">
    <property type="term" value="P:signal transduction"/>
    <property type="evidence" value="ECO:0007669"/>
    <property type="project" value="InterPro"/>
</dbReference>
<protein>
    <recommendedName>
        <fullName evidence="1">CheW-like domain-containing protein</fullName>
    </recommendedName>
</protein>
<dbReference type="InterPro" id="IPR002545">
    <property type="entry name" value="CheW-lke_dom"/>
</dbReference>
<keyword evidence="3" id="KW-1185">Reference proteome</keyword>
<evidence type="ECO:0000313" key="3">
    <source>
        <dbReference type="Proteomes" id="UP000003835"/>
    </source>
</evidence>
<dbReference type="Proteomes" id="UP000003835">
    <property type="component" value="Unassembled WGS sequence"/>
</dbReference>
<dbReference type="eggNOG" id="COG0835">
    <property type="taxonomic scope" value="Bacteria"/>
</dbReference>
<reference evidence="2 3" key="1">
    <citation type="submission" date="2008-07" db="EMBL/GenBank/DDBJ databases">
        <authorList>
            <person name="Tandeau de Marsac N."/>
            <person name="Ferriera S."/>
            <person name="Johnson J."/>
            <person name="Kravitz S."/>
            <person name="Beeson K."/>
            <person name="Sutton G."/>
            <person name="Rogers Y.-H."/>
            <person name="Friedman R."/>
            <person name="Frazier M."/>
            <person name="Venter J.C."/>
        </authorList>
    </citation>
    <scope>NUCLEOTIDE SEQUENCE [LARGE SCALE GENOMIC DNA]</scope>
    <source>
        <strain evidence="2 3">PCC 7420</strain>
    </source>
</reference>
<dbReference type="SUPFAM" id="SSF50341">
    <property type="entry name" value="CheW-like"/>
    <property type="match status" value="1"/>
</dbReference>
<evidence type="ECO:0000313" key="2">
    <source>
        <dbReference type="EMBL" id="EDX72445.1"/>
    </source>
</evidence>
<organism evidence="2 3">
    <name type="scientific">Coleofasciculus chthonoplastes PCC 7420</name>
    <dbReference type="NCBI Taxonomy" id="118168"/>
    <lineage>
        <taxon>Bacteria</taxon>
        <taxon>Bacillati</taxon>
        <taxon>Cyanobacteriota</taxon>
        <taxon>Cyanophyceae</taxon>
        <taxon>Coleofasciculales</taxon>
        <taxon>Coleofasciculaceae</taxon>
        <taxon>Coleofasciculus</taxon>
    </lineage>
</organism>
<dbReference type="InterPro" id="IPR036061">
    <property type="entry name" value="CheW-like_dom_sf"/>
</dbReference>
<dbReference type="HOGENOM" id="CLU_2231982_0_0_3"/>
<dbReference type="AlphaFoldDB" id="B4W053"/>
<dbReference type="EMBL" id="DS989864">
    <property type="protein sequence ID" value="EDX72445.1"/>
    <property type="molecule type" value="Genomic_DNA"/>
</dbReference>
<gene>
    <name evidence="2" type="ORF">MC7420_3517</name>
</gene>